<dbReference type="AlphaFoldDB" id="A0A9X1VU96"/>
<organism evidence="1 2">
    <name type="scientific">Variovorax terrae</name>
    <dbReference type="NCBI Taxonomy" id="2923278"/>
    <lineage>
        <taxon>Bacteria</taxon>
        <taxon>Pseudomonadati</taxon>
        <taxon>Pseudomonadota</taxon>
        <taxon>Betaproteobacteria</taxon>
        <taxon>Burkholderiales</taxon>
        <taxon>Comamonadaceae</taxon>
        <taxon>Variovorax</taxon>
    </lineage>
</organism>
<accession>A0A9X1VU96</accession>
<dbReference type="EMBL" id="JALGBI010000001">
    <property type="protein sequence ID" value="MCJ0763419.1"/>
    <property type="molecule type" value="Genomic_DNA"/>
</dbReference>
<protein>
    <submittedName>
        <fullName evidence="1">Uncharacterized protein</fullName>
    </submittedName>
</protein>
<comment type="caution">
    <text evidence="1">The sequence shown here is derived from an EMBL/GenBank/DDBJ whole genome shotgun (WGS) entry which is preliminary data.</text>
</comment>
<dbReference type="Proteomes" id="UP001139447">
    <property type="component" value="Unassembled WGS sequence"/>
</dbReference>
<proteinExistence type="predicted"/>
<name>A0A9X1VU96_9BURK</name>
<dbReference type="RefSeq" id="WP_243306010.1">
    <property type="nucleotide sequence ID" value="NZ_JALGBI010000001.1"/>
</dbReference>
<evidence type="ECO:0000313" key="1">
    <source>
        <dbReference type="EMBL" id="MCJ0763419.1"/>
    </source>
</evidence>
<reference evidence="1" key="1">
    <citation type="submission" date="2022-03" db="EMBL/GenBank/DDBJ databases">
        <authorList>
            <person name="Woo C.Y."/>
        </authorList>
    </citation>
    <scope>NUCLEOTIDE SEQUENCE</scope>
    <source>
        <strain evidence="1">CYS-02</strain>
    </source>
</reference>
<evidence type="ECO:0000313" key="2">
    <source>
        <dbReference type="Proteomes" id="UP001139447"/>
    </source>
</evidence>
<keyword evidence="2" id="KW-1185">Reference proteome</keyword>
<sequence>MSLSLNRCSCAGAEYARITRSAWMRLFPSRRLYQCSECHARIFGLKKEMDALNWAMTTAKFFAAAAKPSPSGKSRF</sequence>
<gene>
    <name evidence="1" type="ORF">MMF98_09370</name>
</gene>